<feature type="compositionally biased region" description="Basic and acidic residues" evidence="1">
    <location>
        <begin position="83"/>
        <end position="93"/>
    </location>
</feature>
<gene>
    <name evidence="2" type="ORF">AARE701A_LOCUS2618</name>
</gene>
<dbReference type="AlphaFoldDB" id="A0A8S1ZR62"/>
<feature type="compositionally biased region" description="Low complexity" evidence="1">
    <location>
        <begin position="224"/>
        <end position="279"/>
    </location>
</feature>
<evidence type="ECO:0000256" key="1">
    <source>
        <dbReference type="SAM" id="MobiDB-lite"/>
    </source>
</evidence>
<dbReference type="Proteomes" id="UP000682877">
    <property type="component" value="Chromosome 1"/>
</dbReference>
<keyword evidence="3" id="KW-1185">Reference proteome</keyword>
<sequence length="327" mass="36411">MNAPRITPDLPVSIMSLDKEKSWYDQTVEEEEKEARDAPLETRFSSAIQIGEDPSAIPAILDPGTEEMDFEGVTGDGDMDWEENNHEEDHLDLDWVEEEDEDYCENENSMSGAGENLETDDLLGDEMEDLERNKEKLNNEKKKICGSPVSDLGLGPSKSQGMKKEKIKRALTPKAQFGQTSVQDLIGRVLNVDSDAEGKTINIDGNEIYFDLEDKKMLAPQPPDQQLAPQPPDQQLAPQPPDQQLAPQPPDQQLAPQPPDQQLAPQPPDQQLALPLVYAPLPPDQLDGFDFDINLAEFANAPLPPHQLDDDYLDYDALFNDENSGIP</sequence>
<feature type="compositionally biased region" description="Acidic residues" evidence="1">
    <location>
        <begin position="94"/>
        <end position="105"/>
    </location>
</feature>
<reference evidence="2" key="1">
    <citation type="submission" date="2021-01" db="EMBL/GenBank/DDBJ databases">
        <authorList>
            <person name="Bezrukov I."/>
        </authorList>
    </citation>
    <scope>NUCLEOTIDE SEQUENCE</scope>
</reference>
<feature type="region of interest" description="Disordered" evidence="1">
    <location>
        <begin position="213"/>
        <end position="286"/>
    </location>
</feature>
<protein>
    <submittedName>
        <fullName evidence="2">Uncharacterized protein</fullName>
    </submittedName>
</protein>
<feature type="compositionally biased region" description="Basic and acidic residues" evidence="1">
    <location>
        <begin position="134"/>
        <end position="143"/>
    </location>
</feature>
<dbReference type="EMBL" id="LR999451">
    <property type="protein sequence ID" value="CAE5959064.1"/>
    <property type="molecule type" value="Genomic_DNA"/>
</dbReference>
<feature type="region of interest" description="Disordered" evidence="1">
    <location>
        <begin position="27"/>
        <end position="121"/>
    </location>
</feature>
<accession>A0A8S1ZR62</accession>
<organism evidence="2 3">
    <name type="scientific">Arabidopsis arenosa</name>
    <name type="common">Sand rock-cress</name>
    <name type="synonym">Cardaminopsis arenosa</name>
    <dbReference type="NCBI Taxonomy" id="38785"/>
    <lineage>
        <taxon>Eukaryota</taxon>
        <taxon>Viridiplantae</taxon>
        <taxon>Streptophyta</taxon>
        <taxon>Embryophyta</taxon>
        <taxon>Tracheophyta</taxon>
        <taxon>Spermatophyta</taxon>
        <taxon>Magnoliopsida</taxon>
        <taxon>eudicotyledons</taxon>
        <taxon>Gunneridae</taxon>
        <taxon>Pentapetalae</taxon>
        <taxon>rosids</taxon>
        <taxon>malvids</taxon>
        <taxon>Brassicales</taxon>
        <taxon>Brassicaceae</taxon>
        <taxon>Camelineae</taxon>
        <taxon>Arabidopsis</taxon>
    </lineage>
</organism>
<feature type="region of interest" description="Disordered" evidence="1">
    <location>
        <begin position="134"/>
        <end position="178"/>
    </location>
</feature>
<evidence type="ECO:0000313" key="3">
    <source>
        <dbReference type="Proteomes" id="UP000682877"/>
    </source>
</evidence>
<proteinExistence type="predicted"/>
<name>A0A8S1ZR62_ARAAE</name>
<evidence type="ECO:0000313" key="2">
    <source>
        <dbReference type="EMBL" id="CAE5959064.1"/>
    </source>
</evidence>